<dbReference type="InterPro" id="IPR002575">
    <property type="entry name" value="Aminoglycoside_PTrfase"/>
</dbReference>
<protein>
    <recommendedName>
        <fullName evidence="1">Aminoglycoside phosphotransferase domain-containing protein</fullName>
    </recommendedName>
</protein>
<evidence type="ECO:0000313" key="3">
    <source>
        <dbReference type="Proteomes" id="UP000231637"/>
    </source>
</evidence>
<accession>A0A2K8L4L6</accession>
<dbReference type="Proteomes" id="UP000231637">
    <property type="component" value="Chromosome"/>
</dbReference>
<sequence>MDERARQREAWLASVLGDNAIAPLAGDASFRRYFRVNCKGIDYVLMDAPPQHEDVKPFLAVLAWFNATGIRVSRLFAESVTQGFLLLEDFGDETWASYRASGNDLNALFEDALYQLHLLQGSDPGMVLPRFDMARMRRECDLYLDWYLPKVAGVEPTAAEREQFHASLAATLETLTEIPVVPVHLDYHSRNLMLPEGKLPLGMIDYQDAVMGPVTYDLASLLYDCYQDYPEQERLLWSEKFFGNLPPHLAAAFGGFDDWHHKLRLTALQRHIKAIGIFGRLAYRDGKLQFLDEIPLTRKHLQDEMAALGMARERFPLLYIAPSNH</sequence>
<dbReference type="Pfam" id="PF01636">
    <property type="entry name" value="APH"/>
    <property type="match status" value="1"/>
</dbReference>
<keyword evidence="3" id="KW-1185">Reference proteome</keyword>
<evidence type="ECO:0000313" key="2">
    <source>
        <dbReference type="EMBL" id="ATX81179.1"/>
    </source>
</evidence>
<dbReference type="SUPFAM" id="SSF56112">
    <property type="entry name" value="Protein kinase-like (PK-like)"/>
    <property type="match status" value="1"/>
</dbReference>
<dbReference type="InterPro" id="IPR011009">
    <property type="entry name" value="Kinase-like_dom_sf"/>
</dbReference>
<feature type="domain" description="Aminoglycoside phosphotransferase" evidence="1">
    <location>
        <begin position="21"/>
        <end position="234"/>
    </location>
</feature>
<dbReference type="Gene3D" id="3.90.1200.10">
    <property type="match status" value="1"/>
</dbReference>
<dbReference type="RefSeq" id="WP_100264678.1">
    <property type="nucleotide sequence ID" value="NZ_CP018800.1"/>
</dbReference>
<dbReference type="Gene3D" id="3.30.200.20">
    <property type="entry name" value="Phosphorylase Kinase, domain 1"/>
    <property type="match status" value="1"/>
</dbReference>
<organism evidence="2 3">
    <name type="scientific">Mariprofundus ferrinatatus</name>
    <dbReference type="NCBI Taxonomy" id="1921087"/>
    <lineage>
        <taxon>Bacteria</taxon>
        <taxon>Pseudomonadati</taxon>
        <taxon>Pseudomonadota</taxon>
        <taxon>Candidatius Mariprofundia</taxon>
        <taxon>Mariprofundales</taxon>
        <taxon>Mariprofundaceae</taxon>
        <taxon>Mariprofundus</taxon>
    </lineage>
</organism>
<reference evidence="2 3" key="1">
    <citation type="submission" date="2016-12" db="EMBL/GenBank/DDBJ databases">
        <title>Isolation and genomic insights into novel planktonic Zetaproteobacteria from stratified waters of the Chesapeake Bay.</title>
        <authorList>
            <person name="McAllister S.M."/>
            <person name="Kato S."/>
            <person name="Chan C.S."/>
            <person name="Chiu B.K."/>
            <person name="Field E.K."/>
        </authorList>
    </citation>
    <scope>NUCLEOTIDE SEQUENCE [LARGE SCALE GENOMIC DNA]</scope>
    <source>
        <strain evidence="2 3">CP-8</strain>
    </source>
</reference>
<dbReference type="OrthoDB" id="5288978at2"/>
<gene>
    <name evidence="2" type="ORF">Ga0123462_0304</name>
</gene>
<dbReference type="KEGG" id="mfn:Ga0123462_0304"/>
<dbReference type="AlphaFoldDB" id="A0A2K8L4L6"/>
<dbReference type="EMBL" id="CP018800">
    <property type="protein sequence ID" value="ATX81179.1"/>
    <property type="molecule type" value="Genomic_DNA"/>
</dbReference>
<evidence type="ECO:0000259" key="1">
    <source>
        <dbReference type="Pfam" id="PF01636"/>
    </source>
</evidence>
<name>A0A2K8L4L6_9PROT</name>
<proteinExistence type="predicted"/>